<dbReference type="AlphaFoldDB" id="S0P9U7"/>
<keyword evidence="1" id="KW-1133">Transmembrane helix</keyword>
<evidence type="ECO:0008006" key="4">
    <source>
        <dbReference type="Google" id="ProtNLM"/>
    </source>
</evidence>
<organism evidence="2 3">
    <name type="scientific">Enterococcus sulfureus ATCC 49903</name>
    <dbReference type="NCBI Taxonomy" id="1140003"/>
    <lineage>
        <taxon>Bacteria</taxon>
        <taxon>Bacillati</taxon>
        <taxon>Bacillota</taxon>
        <taxon>Bacilli</taxon>
        <taxon>Lactobacillales</taxon>
        <taxon>Enterococcaceae</taxon>
        <taxon>Enterococcus</taxon>
    </lineage>
</organism>
<dbReference type="STRING" id="1140003.OMY_00106"/>
<dbReference type="Pfam" id="PF07843">
    <property type="entry name" value="DUF1634"/>
    <property type="match status" value="1"/>
</dbReference>
<feature type="transmembrane region" description="Helical" evidence="1">
    <location>
        <begin position="68"/>
        <end position="90"/>
    </location>
</feature>
<dbReference type="eggNOG" id="COG4272">
    <property type="taxonomic scope" value="Bacteria"/>
</dbReference>
<dbReference type="RefSeq" id="WP_016184598.1">
    <property type="nucleotide sequence ID" value="NZ_ASWO01000001.1"/>
</dbReference>
<name>S0P9U7_9ENTE</name>
<accession>S0P9U7</accession>
<reference evidence="2 3" key="1">
    <citation type="submission" date="2013-03" db="EMBL/GenBank/DDBJ databases">
        <title>The Genome Sequence of Enterococcus sulfureus ATCC_49903 (PacBio/Illumina hybrid assembly).</title>
        <authorList>
            <consortium name="The Broad Institute Genomics Platform"/>
            <consortium name="The Broad Institute Genome Sequencing Center for Infectious Disease"/>
            <person name="Earl A."/>
            <person name="Russ C."/>
            <person name="Gilmore M."/>
            <person name="Surin D."/>
            <person name="Walker B."/>
            <person name="Young S."/>
            <person name="Zeng Q."/>
            <person name="Gargeya S."/>
            <person name="Fitzgerald M."/>
            <person name="Haas B."/>
            <person name="Abouelleil A."/>
            <person name="Allen A.W."/>
            <person name="Alvarado L."/>
            <person name="Arachchi H.M."/>
            <person name="Berlin A.M."/>
            <person name="Chapman S.B."/>
            <person name="Gainer-Dewar J."/>
            <person name="Goldberg J."/>
            <person name="Griggs A."/>
            <person name="Gujja S."/>
            <person name="Hansen M."/>
            <person name="Howarth C."/>
            <person name="Imamovic A."/>
            <person name="Ireland A."/>
            <person name="Larimer J."/>
            <person name="McCowan C."/>
            <person name="Murphy C."/>
            <person name="Pearson M."/>
            <person name="Poon T.W."/>
            <person name="Priest M."/>
            <person name="Roberts A."/>
            <person name="Saif S."/>
            <person name="Shea T."/>
            <person name="Sisk P."/>
            <person name="Sykes S."/>
            <person name="Wortman J."/>
            <person name="Nusbaum C."/>
            <person name="Birren B."/>
        </authorList>
    </citation>
    <scope>NUCLEOTIDE SEQUENCE [LARGE SCALE GENOMIC DNA]</scope>
    <source>
        <strain evidence="2 3">ATCC 49903</strain>
    </source>
</reference>
<evidence type="ECO:0000313" key="2">
    <source>
        <dbReference type="EMBL" id="EOT87050.1"/>
    </source>
</evidence>
<comment type="caution">
    <text evidence="2">The sequence shown here is derived from an EMBL/GenBank/DDBJ whole genome shotgun (WGS) entry which is preliminary data.</text>
</comment>
<keyword evidence="3" id="KW-1185">Reference proteome</keyword>
<dbReference type="PATRIC" id="fig|1140003.3.peg.104"/>
<keyword evidence="1" id="KW-0812">Transmembrane</keyword>
<feature type="transmembrane region" description="Helical" evidence="1">
    <location>
        <begin position="12"/>
        <end position="36"/>
    </location>
</feature>
<dbReference type="EMBL" id="ASWO01000001">
    <property type="protein sequence ID" value="EOT87050.1"/>
    <property type="molecule type" value="Genomic_DNA"/>
</dbReference>
<protein>
    <recommendedName>
        <fullName evidence="4">Integral membrane protein</fullName>
    </recommendedName>
</protein>
<dbReference type="Proteomes" id="UP000015961">
    <property type="component" value="Unassembled WGS sequence"/>
</dbReference>
<feature type="transmembrane region" description="Helical" evidence="1">
    <location>
        <begin position="97"/>
        <end position="118"/>
    </location>
</feature>
<evidence type="ECO:0000313" key="3">
    <source>
        <dbReference type="Proteomes" id="UP000015961"/>
    </source>
</evidence>
<dbReference type="OrthoDB" id="1682804at2"/>
<dbReference type="InterPro" id="IPR012861">
    <property type="entry name" value="DUF1634"/>
</dbReference>
<keyword evidence="1" id="KW-0472">Membrane</keyword>
<sequence>MKSNEQEIQQIEVLIGRILATGTYVSAGFLVIGLFLTLQDTNQVFVATDLFSWSKTIYGLTHLIPDTYLLVGLFLLILTPVLRVLVSIFLFVKQRDLIYTGITILVFLILIISMVFGIEG</sequence>
<proteinExistence type="predicted"/>
<gene>
    <name evidence="2" type="ORF">I573_00105</name>
</gene>
<evidence type="ECO:0000256" key="1">
    <source>
        <dbReference type="SAM" id="Phobius"/>
    </source>
</evidence>